<evidence type="ECO:0000256" key="3">
    <source>
        <dbReference type="ARBA" id="ARBA00022729"/>
    </source>
</evidence>
<dbReference type="HOGENOM" id="CLU_3054703_0_0_12"/>
<comment type="function">
    <text evidence="1 8">The Vlp and Vsp proteins are antigenically distinct proteins, only one vlp or vsp gene is transcriptionally active at any one time. Switching between these genes is a mechanism of host immune response evasion.</text>
</comment>
<gene>
    <name evidence="9" type="ORF">BHY_1469</name>
</gene>
<evidence type="ECO:0000256" key="8">
    <source>
        <dbReference type="RuleBase" id="RU363105"/>
    </source>
</evidence>
<name>W5SBF8_9SPIR</name>
<sequence length="53" mass="5293">QVLLVMLIMQKVAADAAKAVGTVTGADILQAMVKNADAVKLAKNNAANAADAA</sequence>
<geneLocation type="plasmid" evidence="9">
    <name>unnamed</name>
</geneLocation>
<dbReference type="EMBL" id="CP004186">
    <property type="protein sequence ID" value="AHH04419.1"/>
    <property type="molecule type" value="Genomic_DNA"/>
</dbReference>
<keyword evidence="6 8" id="KW-0998">Cell outer membrane</keyword>
<keyword evidence="9" id="KW-0614">Plasmid</keyword>
<reference evidence="9" key="1">
    <citation type="submission" date="2013-02" db="EMBL/GenBank/DDBJ databases">
        <title>Comparative genomics of Borrelia species.</title>
        <authorList>
            <person name="Schwan T.G."/>
            <person name="Raffel S.J."/>
            <person name="Porcella S.F."/>
        </authorList>
    </citation>
    <scope>NUCLEOTIDE SEQUENCE</scope>
    <source>
        <strain evidence="9">YOR</strain>
        <plasmid evidence="9">unnamed</plasmid>
    </source>
</reference>
<accession>W5SBF8</accession>
<keyword evidence="3" id="KW-0732">Signal</keyword>
<proteinExistence type="predicted"/>
<organism evidence="9">
    <name type="scientific">Borrelia nietonii YOR</name>
    <dbReference type="NCBI Taxonomy" id="1293576"/>
    <lineage>
        <taxon>Bacteria</taxon>
        <taxon>Pseudomonadati</taxon>
        <taxon>Spirochaetota</taxon>
        <taxon>Spirochaetia</taxon>
        <taxon>Spirochaetales</taxon>
        <taxon>Borreliaceae</taxon>
        <taxon>Borrelia</taxon>
        <taxon>Borrelia nietonii</taxon>
    </lineage>
</organism>
<keyword evidence="5 8" id="KW-0564">Palmitate</keyword>
<keyword evidence="4 8" id="KW-0472">Membrane</keyword>
<keyword evidence="7 8" id="KW-0449">Lipoprotein</keyword>
<evidence type="ECO:0000256" key="4">
    <source>
        <dbReference type="ARBA" id="ARBA00023136"/>
    </source>
</evidence>
<evidence type="ECO:0000256" key="1">
    <source>
        <dbReference type="ARBA" id="ARBA00003932"/>
    </source>
</evidence>
<feature type="non-terminal residue" evidence="9">
    <location>
        <position position="1"/>
    </location>
</feature>
<dbReference type="InterPro" id="IPR000680">
    <property type="entry name" value="Borrelia_lipo"/>
</dbReference>
<dbReference type="AlphaFoldDB" id="W5SBF8"/>
<evidence type="ECO:0000256" key="2">
    <source>
        <dbReference type="ARBA" id="ARBA00004459"/>
    </source>
</evidence>
<comment type="subcellular location">
    <subcellularLocation>
        <location evidence="2 8">Cell outer membrane</location>
        <topology evidence="2 8">Lipid-anchor</topology>
    </subcellularLocation>
</comment>
<evidence type="ECO:0000313" key="9">
    <source>
        <dbReference type="EMBL" id="AHH04419.1"/>
    </source>
</evidence>
<protein>
    <recommendedName>
        <fullName evidence="8">Variable large protein</fullName>
    </recommendedName>
</protein>
<evidence type="ECO:0000256" key="6">
    <source>
        <dbReference type="ARBA" id="ARBA00023237"/>
    </source>
</evidence>
<dbReference type="GO" id="GO:0009279">
    <property type="term" value="C:cell outer membrane"/>
    <property type="evidence" value="ECO:0007669"/>
    <property type="project" value="UniProtKB-SubCell"/>
</dbReference>
<dbReference type="SUPFAM" id="SSF74748">
    <property type="entry name" value="Variable surface antigen VlsE"/>
    <property type="match status" value="1"/>
</dbReference>
<evidence type="ECO:0000256" key="7">
    <source>
        <dbReference type="ARBA" id="ARBA00023288"/>
    </source>
</evidence>
<dbReference type="Pfam" id="PF00921">
    <property type="entry name" value="Lipoprotein_2"/>
    <property type="match status" value="1"/>
</dbReference>
<evidence type="ECO:0000256" key="5">
    <source>
        <dbReference type="ARBA" id="ARBA00023139"/>
    </source>
</evidence>